<proteinExistence type="predicted"/>
<evidence type="ECO:0000313" key="1">
    <source>
        <dbReference type="EMBL" id="OWY92867.1"/>
    </source>
</evidence>
<name>A0A225UI28_9STRA</name>
<dbReference type="AlphaFoldDB" id="A0A225UI28"/>
<keyword evidence="2" id="KW-1185">Reference proteome</keyword>
<dbReference type="Proteomes" id="UP000198211">
    <property type="component" value="Unassembled WGS sequence"/>
</dbReference>
<reference evidence="2" key="1">
    <citation type="submission" date="2017-03" db="EMBL/GenBank/DDBJ databases">
        <title>Phytopthora megakarya and P. palmivora, two closely related causual agents of cacao black pod achieved similar genome size and gene model numbers by different mechanisms.</title>
        <authorList>
            <person name="Ali S."/>
            <person name="Shao J."/>
            <person name="Larry D.J."/>
            <person name="Kronmiller B."/>
            <person name="Shen D."/>
            <person name="Strem M.D."/>
            <person name="Melnick R.L."/>
            <person name="Guiltinan M.J."/>
            <person name="Tyler B.M."/>
            <person name="Meinhardt L.W."/>
            <person name="Bailey B.A."/>
        </authorList>
    </citation>
    <scope>NUCLEOTIDE SEQUENCE [LARGE SCALE GENOMIC DNA]</scope>
    <source>
        <strain evidence="2">zdho120</strain>
    </source>
</reference>
<dbReference type="STRING" id="4795.A0A225UI28"/>
<evidence type="ECO:0000313" key="2">
    <source>
        <dbReference type="Proteomes" id="UP000198211"/>
    </source>
</evidence>
<dbReference type="EMBL" id="NBNE01017153">
    <property type="protein sequence ID" value="OWY92867.1"/>
    <property type="molecule type" value="Genomic_DNA"/>
</dbReference>
<dbReference type="OrthoDB" id="71006at2759"/>
<sequence length="198" mass="21231">MPRVNLPRGSVDDLQRGVGCVELLAQLSPPGVSDKKPSAFVDVAFHPLKPWVAAIEPKGCGVVWDYETGDVVTEFDLGESQVLDDDEVHGIESEEAEESVAPKISRASASPSARTMQGAVAAATAAKGLLSPTGASLIKPRRRPTLQMLFYDHEAIACTTQFPASRTCFDEWLIIVARSHIVICDLDQNGAVGDFIIS</sequence>
<comment type="caution">
    <text evidence="1">The sequence shown here is derived from an EMBL/GenBank/DDBJ whole genome shotgun (WGS) entry which is preliminary data.</text>
</comment>
<protein>
    <submittedName>
        <fullName evidence="1">Uncharacterized protein</fullName>
    </submittedName>
</protein>
<organism evidence="1 2">
    <name type="scientific">Phytophthora megakarya</name>
    <dbReference type="NCBI Taxonomy" id="4795"/>
    <lineage>
        <taxon>Eukaryota</taxon>
        <taxon>Sar</taxon>
        <taxon>Stramenopiles</taxon>
        <taxon>Oomycota</taxon>
        <taxon>Peronosporomycetes</taxon>
        <taxon>Peronosporales</taxon>
        <taxon>Peronosporaceae</taxon>
        <taxon>Phytophthora</taxon>
    </lineage>
</organism>
<accession>A0A225UI28</accession>
<gene>
    <name evidence="1" type="ORF">PHMEG_00037946</name>
</gene>